<evidence type="ECO:0000256" key="6">
    <source>
        <dbReference type="SAM" id="MobiDB-lite"/>
    </source>
</evidence>
<keyword evidence="5" id="KW-0472">Membrane</keyword>
<evidence type="ECO:0000256" key="5">
    <source>
        <dbReference type="ARBA" id="ARBA00023136"/>
    </source>
</evidence>
<keyword evidence="3" id="KW-0813">Transport</keyword>
<reference evidence="7" key="1">
    <citation type="submission" date="2016-08" db="EMBL/GenBank/DDBJ databases">
        <authorList>
            <person name="Seilhamer J.J."/>
        </authorList>
    </citation>
    <scope>NUCLEOTIDE SEQUENCE</scope>
    <source>
        <strain evidence="7">86</strain>
    </source>
</reference>
<comment type="similarity">
    <text evidence="2">Belongs to the ABC transporter superfamily.</text>
</comment>
<dbReference type="PANTHER" id="PTHR43297:SF2">
    <property type="entry name" value="DIPEPTIDE TRANSPORT ATP-BINDING PROTEIN DPPD"/>
    <property type="match status" value="1"/>
</dbReference>
<accession>A0A212LFR3</accession>
<feature type="compositionally biased region" description="Low complexity" evidence="6">
    <location>
        <begin position="83"/>
        <end position="92"/>
    </location>
</feature>
<comment type="subcellular location">
    <subcellularLocation>
        <location evidence="1">Membrane</location>
    </subcellularLocation>
</comment>
<keyword evidence="4" id="KW-1003">Cell membrane</keyword>
<dbReference type="InterPro" id="IPR027417">
    <property type="entry name" value="P-loop_NTPase"/>
</dbReference>
<evidence type="ECO:0000256" key="2">
    <source>
        <dbReference type="ARBA" id="ARBA00005417"/>
    </source>
</evidence>
<dbReference type="InterPro" id="IPR050388">
    <property type="entry name" value="ABC_Ni/Peptide_Import"/>
</dbReference>
<evidence type="ECO:0000256" key="4">
    <source>
        <dbReference type="ARBA" id="ARBA00022475"/>
    </source>
</evidence>
<feature type="region of interest" description="Disordered" evidence="6">
    <location>
        <begin position="53"/>
        <end position="98"/>
    </location>
</feature>
<dbReference type="PANTHER" id="PTHR43297">
    <property type="entry name" value="OLIGOPEPTIDE TRANSPORT ATP-BINDING PROTEIN APPD"/>
    <property type="match status" value="1"/>
</dbReference>
<organism evidence="7">
    <name type="scientific">uncultured Pleomorphomonas sp</name>
    <dbReference type="NCBI Taxonomy" id="442121"/>
    <lineage>
        <taxon>Bacteria</taxon>
        <taxon>Pseudomonadati</taxon>
        <taxon>Pseudomonadota</taxon>
        <taxon>Alphaproteobacteria</taxon>
        <taxon>Hyphomicrobiales</taxon>
        <taxon>Pleomorphomonadaceae</taxon>
        <taxon>Pleomorphomonas</taxon>
        <taxon>environmental samples</taxon>
    </lineage>
</organism>
<evidence type="ECO:0000256" key="3">
    <source>
        <dbReference type="ARBA" id="ARBA00022448"/>
    </source>
</evidence>
<dbReference type="SUPFAM" id="SSF52540">
    <property type="entry name" value="P-loop containing nucleoside triphosphate hydrolases"/>
    <property type="match status" value="1"/>
</dbReference>
<proteinExistence type="inferred from homology"/>
<dbReference type="EMBL" id="FMJD01000008">
    <property type="protein sequence ID" value="SCM76402.1"/>
    <property type="molecule type" value="Genomic_DNA"/>
</dbReference>
<evidence type="ECO:0000256" key="1">
    <source>
        <dbReference type="ARBA" id="ARBA00004370"/>
    </source>
</evidence>
<protein>
    <submittedName>
        <fullName evidence="7">Putative enzyme</fullName>
        <ecNumber evidence="7">3.6.3.-</ecNumber>
    </submittedName>
</protein>
<dbReference type="GO" id="GO:0016787">
    <property type="term" value="F:hydrolase activity"/>
    <property type="evidence" value="ECO:0007669"/>
    <property type="project" value="UniProtKB-KW"/>
</dbReference>
<feature type="compositionally biased region" description="Basic and acidic residues" evidence="6">
    <location>
        <begin position="53"/>
        <end position="73"/>
    </location>
</feature>
<dbReference type="EC" id="3.6.3.-" evidence="7"/>
<name>A0A212LFR3_9HYPH</name>
<keyword evidence="7" id="KW-0378">Hydrolase</keyword>
<dbReference type="AlphaFoldDB" id="A0A212LFR3"/>
<dbReference type="Gene3D" id="3.40.50.300">
    <property type="entry name" value="P-loop containing nucleotide triphosphate hydrolases"/>
    <property type="match status" value="1"/>
</dbReference>
<gene>
    <name evidence="7" type="ORF">KL86PLE_40207</name>
</gene>
<dbReference type="GO" id="GO:0016020">
    <property type="term" value="C:membrane"/>
    <property type="evidence" value="ECO:0007669"/>
    <property type="project" value="UniProtKB-SubCell"/>
</dbReference>
<evidence type="ECO:0000313" key="7">
    <source>
        <dbReference type="EMBL" id="SCM76402.1"/>
    </source>
</evidence>
<sequence>MTTQAAIMALLDGLTRERGRAVLLISHNLRLVNGFCDEVVVLRAGRAVDRFRPGDDGERHPYTQALHDAEPRHGDRRHRLPTAAQDWGAAAAGVSRDA</sequence>